<organism evidence="1 2">
    <name type="scientific">Candidatus Roizmanbacteria bacterium GW2011_GWC2_34_23</name>
    <dbReference type="NCBI Taxonomy" id="1618484"/>
    <lineage>
        <taxon>Bacteria</taxon>
        <taxon>Candidatus Roizmaniibacteriota</taxon>
    </lineage>
</organism>
<comment type="caution">
    <text evidence="1">The sequence shown here is derived from an EMBL/GenBank/DDBJ whole genome shotgun (WGS) entry which is preliminary data.</text>
</comment>
<gene>
    <name evidence="1" type="ORF">UR56_C0014G0033</name>
</gene>
<reference evidence="1 2" key="1">
    <citation type="journal article" date="2015" name="Nature">
        <title>rRNA introns, odd ribosomes, and small enigmatic genomes across a large radiation of phyla.</title>
        <authorList>
            <person name="Brown C.T."/>
            <person name="Hug L.A."/>
            <person name="Thomas B.C."/>
            <person name="Sharon I."/>
            <person name="Castelle C.J."/>
            <person name="Singh A."/>
            <person name="Wilkins M.J."/>
            <person name="Williams K.H."/>
            <person name="Banfield J.F."/>
        </authorList>
    </citation>
    <scope>NUCLEOTIDE SEQUENCE [LARGE SCALE GENOMIC DNA]</scope>
</reference>
<evidence type="ECO:0000313" key="2">
    <source>
        <dbReference type="Proteomes" id="UP000034004"/>
    </source>
</evidence>
<protein>
    <submittedName>
        <fullName evidence="1">Uncharacterized protein</fullName>
    </submittedName>
</protein>
<sequence length="204" mass="22740">MTILSAQVNELSLHDLRNQFRGSLPQRNADRMSNLGSKVPLELADSVADFAFLGKTTSNKNAGNFLSQLGQLSGTKDDGRITEFKTELIEVKFNESERPRQAIFLNPVKPSLAPKDQFEVQSPVIIWDSGSEISVARPSLINQGKYLITTIHKELNVAENAEEQLIAFINLKDENNLSTKTRIVSEKEYASTVINSVKEKTKSF</sequence>
<evidence type="ECO:0000313" key="1">
    <source>
        <dbReference type="EMBL" id="KKP61400.1"/>
    </source>
</evidence>
<name>A0A0G0DDQ7_9BACT</name>
<proteinExistence type="predicted"/>
<dbReference type="Proteomes" id="UP000034004">
    <property type="component" value="Unassembled WGS sequence"/>
</dbReference>
<dbReference type="AlphaFoldDB" id="A0A0G0DDQ7"/>
<accession>A0A0G0DDQ7</accession>
<dbReference type="EMBL" id="LBPR01000014">
    <property type="protein sequence ID" value="KKP61400.1"/>
    <property type="molecule type" value="Genomic_DNA"/>
</dbReference>